<comment type="caution">
    <text evidence="2">The sequence shown here is derived from an EMBL/GenBank/DDBJ whole genome shotgun (WGS) entry which is preliminary data.</text>
</comment>
<dbReference type="OrthoDB" id="6706991at2759"/>
<accession>A0A9P0KP62</accession>
<gene>
    <name evidence="2" type="ORF">ACAOBT_LOCUS13056</name>
</gene>
<protein>
    <submittedName>
        <fullName evidence="2">Uncharacterized protein</fullName>
    </submittedName>
</protein>
<proteinExistence type="predicted"/>
<dbReference type="Proteomes" id="UP001152888">
    <property type="component" value="Unassembled WGS sequence"/>
</dbReference>
<dbReference type="EMBL" id="CAKOFQ010006869">
    <property type="protein sequence ID" value="CAH1978078.1"/>
    <property type="molecule type" value="Genomic_DNA"/>
</dbReference>
<reference evidence="2" key="1">
    <citation type="submission" date="2022-03" db="EMBL/GenBank/DDBJ databases">
        <authorList>
            <person name="Sayadi A."/>
        </authorList>
    </citation>
    <scope>NUCLEOTIDE SEQUENCE</scope>
</reference>
<organism evidence="2 3">
    <name type="scientific">Acanthoscelides obtectus</name>
    <name type="common">Bean weevil</name>
    <name type="synonym">Bruchus obtectus</name>
    <dbReference type="NCBI Taxonomy" id="200917"/>
    <lineage>
        <taxon>Eukaryota</taxon>
        <taxon>Metazoa</taxon>
        <taxon>Ecdysozoa</taxon>
        <taxon>Arthropoda</taxon>
        <taxon>Hexapoda</taxon>
        <taxon>Insecta</taxon>
        <taxon>Pterygota</taxon>
        <taxon>Neoptera</taxon>
        <taxon>Endopterygota</taxon>
        <taxon>Coleoptera</taxon>
        <taxon>Polyphaga</taxon>
        <taxon>Cucujiformia</taxon>
        <taxon>Chrysomeloidea</taxon>
        <taxon>Chrysomelidae</taxon>
        <taxon>Bruchinae</taxon>
        <taxon>Bruchini</taxon>
        <taxon>Acanthoscelides</taxon>
    </lineage>
</organism>
<dbReference type="AlphaFoldDB" id="A0A9P0KP62"/>
<evidence type="ECO:0000313" key="2">
    <source>
        <dbReference type="EMBL" id="CAH1978078.1"/>
    </source>
</evidence>
<sequence>MLETLKKAKSFIGITKTKEELDLSETSHLRRNSPINSTMPIPIKHSTRSDLSKTQENLRTLSMQLGTSKRLSNKHTSKDTLLREFSRLNITEKTSDTRLSTERRSCVRNNSFSASQHFVMKMDRQSSNCSRCNSFSVKPKPVEVVKTVPNRNNNVAK</sequence>
<evidence type="ECO:0000313" key="3">
    <source>
        <dbReference type="Proteomes" id="UP001152888"/>
    </source>
</evidence>
<keyword evidence="3" id="KW-1185">Reference proteome</keyword>
<feature type="region of interest" description="Disordered" evidence="1">
    <location>
        <begin position="26"/>
        <end position="51"/>
    </location>
</feature>
<name>A0A9P0KP62_ACAOB</name>
<evidence type="ECO:0000256" key="1">
    <source>
        <dbReference type="SAM" id="MobiDB-lite"/>
    </source>
</evidence>